<gene>
    <name evidence="1" type="ORF">H6A60_03380</name>
</gene>
<organism evidence="1 2">
    <name type="scientific">Sutterella massiliensis</name>
    <dbReference type="NCBI Taxonomy" id="1816689"/>
    <lineage>
        <taxon>Bacteria</taxon>
        <taxon>Pseudomonadati</taxon>
        <taxon>Pseudomonadota</taxon>
        <taxon>Betaproteobacteria</taxon>
        <taxon>Burkholderiales</taxon>
        <taxon>Sutterellaceae</taxon>
        <taxon>Sutterella</taxon>
    </lineage>
</organism>
<comment type="caution">
    <text evidence="1">The sequence shown here is derived from an EMBL/GenBank/DDBJ whole genome shotgun (WGS) entry which is preliminary data.</text>
</comment>
<evidence type="ECO:0000313" key="2">
    <source>
        <dbReference type="Proteomes" id="UP000715095"/>
    </source>
</evidence>
<accession>A0ABS2DQB5</accession>
<keyword evidence="2" id="KW-1185">Reference proteome</keyword>
<evidence type="ECO:0000313" key="1">
    <source>
        <dbReference type="EMBL" id="MBM6703536.1"/>
    </source>
</evidence>
<proteinExistence type="predicted"/>
<sequence>MSRAFFLIPGARLPARLAADLLAHASHEEAAALRLLGSGREAPETQCLTGKVGRLAPHYAWCWKVFARRPGEPQTAPALWRLADGPHFDAPLMRLIPLARQAAGFVEATLAERNILPLLCALSEPASRFGLRLQVSGTELFLSSATERDFAAAPVAAPAALMPLANTADFDALFSAGMEGPDTSWAHDVLAAFGEKLASDTSLQQLNELRAVSGLPRIEGFWLSTPGRVEGYHPPSLFRAVLADDGVLRGWALAAGIPAAFVRPLTPRKTDESLPAWPKDVPPGDVVAVVDDLYAPWLAGDLAAWRRALPAVVQKLEALRAGLSALKVDEDALVLFGTAGAATLMPQARSFFDRLRRTKNAIAPETWLADPYEEAFR</sequence>
<dbReference type="EMBL" id="JACJJC010000003">
    <property type="protein sequence ID" value="MBM6703536.1"/>
    <property type="molecule type" value="Genomic_DNA"/>
</dbReference>
<dbReference type="Proteomes" id="UP000715095">
    <property type="component" value="Unassembled WGS sequence"/>
</dbReference>
<reference evidence="1 2" key="1">
    <citation type="journal article" date="2021" name="Sci. Rep.">
        <title>The distribution of antibiotic resistance genes in chicken gut microbiota commensals.</title>
        <authorList>
            <person name="Juricova H."/>
            <person name="Matiasovicova J."/>
            <person name="Kubasova T."/>
            <person name="Cejkova D."/>
            <person name="Rychlik I."/>
        </authorList>
    </citation>
    <scope>NUCLEOTIDE SEQUENCE [LARGE SCALE GENOMIC DNA]</scope>
    <source>
        <strain evidence="1 2">An829</strain>
    </source>
</reference>
<protein>
    <submittedName>
        <fullName evidence="1">Uncharacterized protein</fullName>
    </submittedName>
</protein>
<dbReference type="RefSeq" id="WP_205101993.1">
    <property type="nucleotide sequence ID" value="NZ_JACJJC010000003.1"/>
</dbReference>
<name>A0ABS2DQB5_9BURK</name>